<dbReference type="PROSITE" id="PS00107">
    <property type="entry name" value="PROTEIN_KINASE_ATP"/>
    <property type="match status" value="1"/>
</dbReference>
<dbReference type="Pfam" id="PF00069">
    <property type="entry name" value="Pkinase"/>
    <property type="match status" value="1"/>
</dbReference>
<evidence type="ECO:0000313" key="14">
    <source>
        <dbReference type="Proteomes" id="UP000198287"/>
    </source>
</evidence>
<dbReference type="GO" id="GO:0005524">
    <property type="term" value="F:ATP binding"/>
    <property type="evidence" value="ECO:0007669"/>
    <property type="project" value="UniProtKB-UniRule"/>
</dbReference>
<dbReference type="GO" id="GO:0005737">
    <property type="term" value="C:cytoplasm"/>
    <property type="evidence" value="ECO:0007669"/>
    <property type="project" value="TreeGrafter"/>
</dbReference>
<dbReference type="SMART" id="SM00220">
    <property type="entry name" value="S_TKc"/>
    <property type="match status" value="1"/>
</dbReference>
<evidence type="ECO:0000256" key="5">
    <source>
        <dbReference type="ARBA" id="ARBA00022777"/>
    </source>
</evidence>
<dbReference type="InterPro" id="IPR000719">
    <property type="entry name" value="Prot_kinase_dom"/>
</dbReference>
<evidence type="ECO:0000313" key="13">
    <source>
        <dbReference type="EMBL" id="OXA48916.1"/>
    </source>
</evidence>
<dbReference type="PANTHER" id="PTHR11042">
    <property type="entry name" value="EUKARYOTIC TRANSLATION INITIATION FACTOR 2-ALPHA KINASE EIF2-ALPHA KINASE -RELATED"/>
    <property type="match status" value="1"/>
</dbReference>
<dbReference type="PANTHER" id="PTHR11042:SF160">
    <property type="entry name" value="EUKARYOTIC TRANSLATION INITIATION FACTOR 2-ALPHA KINASE 1"/>
    <property type="match status" value="1"/>
</dbReference>
<dbReference type="Gene3D" id="3.30.200.20">
    <property type="entry name" value="Phosphorylase Kinase, domain 1"/>
    <property type="match status" value="1"/>
</dbReference>
<accession>A0A226DXH5</accession>
<comment type="caution">
    <text evidence="13">The sequence shown here is derived from an EMBL/GenBank/DDBJ whole genome shotgun (WGS) entry which is preliminary data.</text>
</comment>
<comment type="similarity">
    <text evidence="8">Belongs to the protein kinase superfamily. Ser/Thr protein kinase family. GCN2 subfamily.</text>
</comment>
<feature type="binding site" evidence="11">
    <location>
        <position position="44"/>
    </location>
    <ligand>
        <name>ATP</name>
        <dbReference type="ChEBI" id="CHEBI:30616"/>
    </ligand>
</feature>
<feature type="domain" description="Protein kinase" evidence="12">
    <location>
        <begin position="8"/>
        <end position="304"/>
    </location>
</feature>
<keyword evidence="4 11" id="KW-0547">Nucleotide-binding</keyword>
<protein>
    <recommendedName>
        <fullName evidence="1">non-specific serine/threonine protein kinase</fullName>
        <ecNumber evidence="1">2.7.11.1</ecNumber>
    </recommendedName>
</protein>
<dbReference type="Proteomes" id="UP000198287">
    <property type="component" value="Unassembled WGS sequence"/>
</dbReference>
<proteinExistence type="inferred from homology"/>
<gene>
    <name evidence="13" type="ORF">Fcan01_16249</name>
</gene>
<evidence type="ECO:0000256" key="8">
    <source>
        <dbReference type="ARBA" id="ARBA00037982"/>
    </source>
</evidence>
<keyword evidence="2" id="KW-0723">Serine/threonine-protein kinase</keyword>
<evidence type="ECO:0000256" key="2">
    <source>
        <dbReference type="ARBA" id="ARBA00022527"/>
    </source>
</evidence>
<keyword evidence="3" id="KW-0808">Transferase</keyword>
<evidence type="ECO:0000256" key="1">
    <source>
        <dbReference type="ARBA" id="ARBA00012513"/>
    </source>
</evidence>
<keyword evidence="14" id="KW-1185">Reference proteome</keyword>
<evidence type="ECO:0000256" key="3">
    <source>
        <dbReference type="ARBA" id="ARBA00022679"/>
    </source>
</evidence>
<evidence type="ECO:0000256" key="9">
    <source>
        <dbReference type="ARBA" id="ARBA00048659"/>
    </source>
</evidence>
<dbReference type="PROSITE" id="PS50011">
    <property type="entry name" value="PROTEIN_KINASE_DOM"/>
    <property type="match status" value="1"/>
</dbReference>
<keyword evidence="6 11" id="KW-0067">ATP-binding</keyword>
<dbReference type="AlphaFoldDB" id="A0A226DXH5"/>
<dbReference type="InterPro" id="IPR011009">
    <property type="entry name" value="Kinase-like_dom_sf"/>
</dbReference>
<evidence type="ECO:0000256" key="11">
    <source>
        <dbReference type="PROSITE-ProRule" id="PRU10141"/>
    </source>
</evidence>
<dbReference type="PROSITE" id="PS00108">
    <property type="entry name" value="PROTEIN_KINASE_ST"/>
    <property type="match status" value="1"/>
</dbReference>
<name>A0A226DXH5_FOLCA</name>
<evidence type="ECO:0000256" key="10">
    <source>
        <dbReference type="ARBA" id="ARBA00048977"/>
    </source>
</evidence>
<dbReference type="GO" id="GO:0017148">
    <property type="term" value="P:negative regulation of translation"/>
    <property type="evidence" value="ECO:0007669"/>
    <property type="project" value="UniProtKB-KW"/>
</dbReference>
<comment type="catalytic activity">
    <reaction evidence="10">
        <text>L-seryl-[protein] + ATP = O-phospho-L-seryl-[protein] + ADP + H(+)</text>
        <dbReference type="Rhea" id="RHEA:17989"/>
        <dbReference type="Rhea" id="RHEA-COMP:9863"/>
        <dbReference type="Rhea" id="RHEA-COMP:11604"/>
        <dbReference type="ChEBI" id="CHEBI:15378"/>
        <dbReference type="ChEBI" id="CHEBI:29999"/>
        <dbReference type="ChEBI" id="CHEBI:30616"/>
        <dbReference type="ChEBI" id="CHEBI:83421"/>
        <dbReference type="ChEBI" id="CHEBI:456216"/>
        <dbReference type="EC" id="2.7.11.1"/>
    </reaction>
    <physiologicalReaction direction="left-to-right" evidence="10">
        <dbReference type="Rhea" id="RHEA:17990"/>
    </physiologicalReaction>
</comment>
<dbReference type="InterPro" id="IPR050339">
    <property type="entry name" value="CC_SR_Kinase"/>
</dbReference>
<comment type="catalytic activity">
    <reaction evidence="9">
        <text>L-threonyl-[protein] + ATP = O-phospho-L-threonyl-[protein] + ADP + H(+)</text>
        <dbReference type="Rhea" id="RHEA:46608"/>
        <dbReference type="Rhea" id="RHEA-COMP:11060"/>
        <dbReference type="Rhea" id="RHEA-COMP:11605"/>
        <dbReference type="ChEBI" id="CHEBI:15378"/>
        <dbReference type="ChEBI" id="CHEBI:30013"/>
        <dbReference type="ChEBI" id="CHEBI:30616"/>
        <dbReference type="ChEBI" id="CHEBI:61977"/>
        <dbReference type="ChEBI" id="CHEBI:456216"/>
        <dbReference type="EC" id="2.7.11.1"/>
    </reaction>
    <physiologicalReaction direction="left-to-right" evidence="9">
        <dbReference type="Rhea" id="RHEA:46609"/>
    </physiologicalReaction>
</comment>
<dbReference type="GO" id="GO:0004694">
    <property type="term" value="F:eukaryotic translation initiation factor 2alpha kinase activity"/>
    <property type="evidence" value="ECO:0007669"/>
    <property type="project" value="TreeGrafter"/>
</dbReference>
<sequence length="708" mass="80958">MGSKRVVHNFTSYLGHGSFGIVLKSINEDQFFSATKIIFPSPAKQQVFRETSLMKGKSHPNVVQIEEAQLQNFSLAELDNILKPVPENIQDLPFILTVVNKARKRNTFIATICVKMELCGQTLREWLNLHSSQELTPEMQNFQMKIISQIMAGIGFMHDNKIIHRDLKPENIMFSSTTEEFSFFLPVKVGDFGLCRVLHNEESRTDTPTSKVGTFIYRAPEMESHMYDHRSDIYTLGLIICEILHLKPIGKERSNFIYNIKQGNFNQVLEHPLIKDTGEFISVATRREVDHRIGSVHDLEKIFLDKLRDSGLEPSVSYFDVRAMYLRDIWIRNFFKRDHETQSTDARNLFKSVESIASNVQNRIPHAAIAFNWGDVTVYILDENDSIIPIYGPNRNTICFPNGESLINIGGQGSISEGNHDVEPLAQYFLGPGGVANDLLDVNPETLLALIFATLDTICKHKMGTDAEIQYSIIFQNFRCSHFHKVLKNAVRISNIRANLYDQTIGFLCPKFKFQIPSKTRVLISSEYTCMLYNTNMSNSVEFVEHEGKFICAQISMGYGSGESSSPTPLRSLEFNTSLDHKNKLTIFLLCPEHLRRRRESFLKDYYFEISDNTEIQYCTLNDALATVLLHGITHNSIRAEFRNIFEISPLNINGEELVCSKHQHSEWKLLDENDIVEEIQYLRVALHGTQICIDGESSEKRIPVKFS</sequence>
<evidence type="ECO:0000259" key="12">
    <source>
        <dbReference type="PROSITE" id="PS50011"/>
    </source>
</evidence>
<dbReference type="InterPro" id="IPR008271">
    <property type="entry name" value="Ser/Thr_kinase_AS"/>
</dbReference>
<dbReference type="EMBL" id="LNIX01000011">
    <property type="protein sequence ID" value="OXA48916.1"/>
    <property type="molecule type" value="Genomic_DNA"/>
</dbReference>
<organism evidence="13 14">
    <name type="scientific">Folsomia candida</name>
    <name type="common">Springtail</name>
    <dbReference type="NCBI Taxonomy" id="158441"/>
    <lineage>
        <taxon>Eukaryota</taxon>
        <taxon>Metazoa</taxon>
        <taxon>Ecdysozoa</taxon>
        <taxon>Arthropoda</taxon>
        <taxon>Hexapoda</taxon>
        <taxon>Collembola</taxon>
        <taxon>Entomobryomorpha</taxon>
        <taxon>Isotomoidea</taxon>
        <taxon>Isotomidae</taxon>
        <taxon>Proisotominae</taxon>
        <taxon>Folsomia</taxon>
    </lineage>
</organism>
<dbReference type="SUPFAM" id="SSF56112">
    <property type="entry name" value="Protein kinase-like (PK-like)"/>
    <property type="match status" value="1"/>
</dbReference>
<dbReference type="EC" id="2.7.11.1" evidence="1"/>
<reference evidence="13 14" key="1">
    <citation type="submission" date="2015-12" db="EMBL/GenBank/DDBJ databases">
        <title>The genome of Folsomia candida.</title>
        <authorList>
            <person name="Faddeeva A."/>
            <person name="Derks M.F."/>
            <person name="Anvar Y."/>
            <person name="Smit S."/>
            <person name="Van Straalen N."/>
            <person name="Roelofs D."/>
        </authorList>
    </citation>
    <scope>NUCLEOTIDE SEQUENCE [LARGE SCALE GENOMIC DNA]</scope>
    <source>
        <strain evidence="13 14">VU population</strain>
        <tissue evidence="13">Whole body</tissue>
    </source>
</reference>
<keyword evidence="5 13" id="KW-0418">Kinase</keyword>
<dbReference type="GO" id="GO:0005634">
    <property type="term" value="C:nucleus"/>
    <property type="evidence" value="ECO:0007669"/>
    <property type="project" value="TreeGrafter"/>
</dbReference>
<dbReference type="InterPro" id="IPR017441">
    <property type="entry name" value="Protein_kinase_ATP_BS"/>
</dbReference>
<evidence type="ECO:0000256" key="7">
    <source>
        <dbReference type="ARBA" id="ARBA00023193"/>
    </source>
</evidence>
<evidence type="ECO:0000256" key="6">
    <source>
        <dbReference type="ARBA" id="ARBA00022840"/>
    </source>
</evidence>
<evidence type="ECO:0000256" key="4">
    <source>
        <dbReference type="ARBA" id="ARBA00022741"/>
    </source>
</evidence>
<dbReference type="Gene3D" id="1.10.510.10">
    <property type="entry name" value="Transferase(Phosphotransferase) domain 1"/>
    <property type="match status" value="1"/>
</dbReference>
<keyword evidence="7" id="KW-0652">Protein synthesis inhibitor</keyword>